<dbReference type="PROSITE" id="PS51257">
    <property type="entry name" value="PROKAR_LIPOPROTEIN"/>
    <property type="match status" value="1"/>
</dbReference>
<proteinExistence type="predicted"/>
<keyword evidence="6" id="KW-1185">Reference proteome</keyword>
<dbReference type="PANTHER" id="PTHR10199:SF119">
    <property type="entry name" value="RE20510P"/>
    <property type="match status" value="1"/>
</dbReference>
<evidence type="ECO:0000256" key="1">
    <source>
        <dbReference type="ARBA" id="ARBA00022729"/>
    </source>
</evidence>
<evidence type="ECO:0000313" key="6">
    <source>
        <dbReference type="Proteomes" id="UP000310017"/>
    </source>
</evidence>
<feature type="domain" description="Bacterial repeat" evidence="4">
    <location>
        <begin position="45"/>
        <end position="111"/>
    </location>
</feature>
<dbReference type="Pfam" id="PF18998">
    <property type="entry name" value="Flg_new_2"/>
    <property type="match status" value="1"/>
</dbReference>
<evidence type="ECO:0000259" key="4">
    <source>
        <dbReference type="Pfam" id="PF18998"/>
    </source>
</evidence>
<dbReference type="RefSeq" id="WP_138851187.1">
    <property type="nucleotide sequence ID" value="NZ_CP040710.1"/>
</dbReference>
<dbReference type="InterPro" id="IPR003367">
    <property type="entry name" value="Thrombospondin_3-like_rpt"/>
</dbReference>
<dbReference type="Pfam" id="PF02412">
    <property type="entry name" value="TSP_3"/>
    <property type="match status" value="5"/>
</dbReference>
<keyword evidence="1" id="KW-0732">Signal</keyword>
<feature type="compositionally biased region" description="Acidic residues" evidence="3">
    <location>
        <begin position="284"/>
        <end position="295"/>
    </location>
</feature>
<dbReference type="InterPro" id="IPR032675">
    <property type="entry name" value="LRR_dom_sf"/>
</dbReference>
<evidence type="ECO:0000256" key="3">
    <source>
        <dbReference type="SAM" id="MobiDB-lite"/>
    </source>
</evidence>
<feature type="compositionally biased region" description="Basic and acidic residues" evidence="3">
    <location>
        <begin position="303"/>
        <end position="316"/>
    </location>
</feature>
<name>A0A5B7SPB3_9FLAO</name>
<feature type="compositionally biased region" description="Acidic residues" evidence="3">
    <location>
        <begin position="181"/>
        <end position="194"/>
    </location>
</feature>
<feature type="region of interest" description="Disordered" evidence="3">
    <location>
        <begin position="138"/>
        <end position="338"/>
    </location>
</feature>
<dbReference type="OrthoDB" id="1652165at2"/>
<feature type="compositionally biased region" description="Acidic residues" evidence="3">
    <location>
        <begin position="149"/>
        <end position="158"/>
    </location>
</feature>
<sequence length="634" mass="67467">MPEIYRTPPAHKKVTQCVAFCLLALMLFFIGSCEKDEEVAQFDLNTTVSPSEGGTISISSGTFDSGEEVTLTATPSEGYVFINWSGAVTGDQNPIKVVFNADKNISANFEKMDSDADGVPDDIDLCDDTVSGQMVDAQGCSSAQKDSDGDGVTDDTDNCNDTPAGVIVDEEGCAEGVNNDSDGDGVTDSLDECPDTPNGETVDENGCSDGQRGDDSDGDGITDNLDECPETPSGEIVDESGCSDSQKDADNDGVPDSSDTCEATPEGETVDENGCSDSQKDSDGDGITDDLDECADTPMGETVDEKGCSADQKDTDGDGVPDLIDQCPETPEGEPVDDEGCSLVARTFVPDDNFEQQLIDLGYDDVLDDYVITENIIAVTNLGLNGVNSDVTDLTGLEDFVSLTSLFIANMTTTSIDLGNHPLLKRFNMNVSQVEELLADSHENIEEIGNNASRVANAIITDCPKLASMFMRESDYDNLVFTDNPLMIFLGGIDDAFFGTVRVENCSQFTGISGVRSLEIVNCESVTSIFYNPQAFASFGIQDITLRGNQNLTEIVVQNAGLNSLLISESDALSTITLENNPITSLDISTLPNLENLTVVENNLNCIQVNQSQLDAIPATWSVGAAVYSLDCDQ</sequence>
<dbReference type="InterPro" id="IPR044060">
    <property type="entry name" value="Bacterial_rp_domain"/>
</dbReference>
<evidence type="ECO:0000313" key="5">
    <source>
        <dbReference type="EMBL" id="QCW98832.1"/>
    </source>
</evidence>
<evidence type="ECO:0000256" key="2">
    <source>
        <dbReference type="ARBA" id="ARBA00022837"/>
    </source>
</evidence>
<dbReference type="Proteomes" id="UP000310017">
    <property type="component" value="Chromosome"/>
</dbReference>
<gene>
    <name evidence="5" type="ORF">FGM00_01365</name>
</gene>
<keyword evidence="2" id="KW-0106">Calcium</keyword>
<dbReference type="InterPro" id="IPR028974">
    <property type="entry name" value="TSP_type-3_rpt"/>
</dbReference>
<dbReference type="Gene3D" id="3.80.10.10">
    <property type="entry name" value="Ribonuclease Inhibitor"/>
    <property type="match status" value="1"/>
</dbReference>
<organism evidence="5 6">
    <name type="scientific">Aggregatimonas sangjinii</name>
    <dbReference type="NCBI Taxonomy" id="2583587"/>
    <lineage>
        <taxon>Bacteria</taxon>
        <taxon>Pseudomonadati</taxon>
        <taxon>Bacteroidota</taxon>
        <taxon>Flavobacteriia</taxon>
        <taxon>Flavobacteriales</taxon>
        <taxon>Flavobacteriaceae</taxon>
        <taxon>Aggregatimonas</taxon>
    </lineage>
</organism>
<dbReference type="GO" id="GO:0007155">
    <property type="term" value="P:cell adhesion"/>
    <property type="evidence" value="ECO:0007669"/>
    <property type="project" value="InterPro"/>
</dbReference>
<protein>
    <recommendedName>
        <fullName evidence="4">Bacterial repeat domain-containing protein</fullName>
    </recommendedName>
</protein>
<accession>A0A5B7SPB3</accession>
<reference evidence="5 6" key="1">
    <citation type="submission" date="2019-05" db="EMBL/GenBank/DDBJ databases">
        <title>Genome sequencing of F202Z8.</title>
        <authorList>
            <person name="Kwon Y.M."/>
        </authorList>
    </citation>
    <scope>NUCLEOTIDE SEQUENCE [LARGE SCALE GENOMIC DNA]</scope>
    <source>
        <strain evidence="5 6">F202Z8</strain>
    </source>
</reference>
<dbReference type="EMBL" id="CP040710">
    <property type="protein sequence ID" value="QCW98832.1"/>
    <property type="molecule type" value="Genomic_DNA"/>
</dbReference>
<dbReference type="AlphaFoldDB" id="A0A5B7SPB3"/>
<dbReference type="Gene3D" id="4.10.1080.10">
    <property type="entry name" value="TSP type-3 repeat"/>
    <property type="match status" value="2"/>
</dbReference>
<dbReference type="PANTHER" id="PTHR10199">
    <property type="entry name" value="THROMBOSPONDIN"/>
    <property type="match status" value="1"/>
</dbReference>
<dbReference type="SUPFAM" id="SSF103647">
    <property type="entry name" value="TSP type-3 repeat"/>
    <property type="match status" value="2"/>
</dbReference>
<feature type="compositionally biased region" description="Acidic residues" evidence="3">
    <location>
        <begin position="216"/>
        <end position="229"/>
    </location>
</feature>
<dbReference type="GO" id="GO:0005509">
    <property type="term" value="F:calcium ion binding"/>
    <property type="evidence" value="ECO:0007669"/>
    <property type="project" value="InterPro"/>
</dbReference>
<dbReference type="KEGG" id="asag:FGM00_01365"/>